<protein>
    <submittedName>
        <fullName evidence="3">Uncharacterized protein</fullName>
    </submittedName>
</protein>
<feature type="signal peptide" evidence="2">
    <location>
        <begin position="1"/>
        <end position="33"/>
    </location>
</feature>
<feature type="compositionally biased region" description="Polar residues" evidence="1">
    <location>
        <begin position="65"/>
        <end position="80"/>
    </location>
</feature>
<accession>A0A239L4F2</accession>
<feature type="chain" id="PRO_5012918511" evidence="2">
    <location>
        <begin position="34"/>
        <end position="284"/>
    </location>
</feature>
<dbReference type="AlphaFoldDB" id="A0A239L4F2"/>
<evidence type="ECO:0000313" key="4">
    <source>
        <dbReference type="Proteomes" id="UP000198356"/>
    </source>
</evidence>
<feature type="region of interest" description="Disordered" evidence="1">
    <location>
        <begin position="65"/>
        <end position="87"/>
    </location>
</feature>
<sequence>MGKMNPMNPYRILPAACFALCLGVALSSPRAHAQDLAAVSLPDSPGAAASSTSATAVAVPATTVEDSTASMEGQTASAAGQSDHKDGQTKRILGIVPNFRAVSADEHPPKQTVREKFVTATQDSFDYSSVLLPVAVAAYAYGTNQTPEFGKGGVGFGRYLWHSVVDQTIENYSVEFIVPALTHEDTRYYTLGKGGFLKRTGYSLSRIVVTRNDQGHDTFNAGEIVGAGMASGISNLYYPGPERNFSNTADRWGTNVGIDAATFMFKEFWPDINHHLFHHHGAMD</sequence>
<gene>
    <name evidence="3" type="ORF">SAMN05421770_10695</name>
</gene>
<reference evidence="3 4" key="1">
    <citation type="submission" date="2017-06" db="EMBL/GenBank/DDBJ databases">
        <authorList>
            <person name="Kim H.J."/>
            <person name="Triplett B.A."/>
        </authorList>
    </citation>
    <scope>NUCLEOTIDE SEQUENCE [LARGE SCALE GENOMIC DNA]</scope>
    <source>
        <strain evidence="3 4">DSM 18704</strain>
    </source>
</reference>
<evidence type="ECO:0000256" key="2">
    <source>
        <dbReference type="SAM" id="SignalP"/>
    </source>
</evidence>
<keyword evidence="4" id="KW-1185">Reference proteome</keyword>
<proteinExistence type="predicted"/>
<organism evidence="3 4">
    <name type="scientific">Granulicella rosea</name>
    <dbReference type="NCBI Taxonomy" id="474952"/>
    <lineage>
        <taxon>Bacteria</taxon>
        <taxon>Pseudomonadati</taxon>
        <taxon>Acidobacteriota</taxon>
        <taxon>Terriglobia</taxon>
        <taxon>Terriglobales</taxon>
        <taxon>Acidobacteriaceae</taxon>
        <taxon>Granulicella</taxon>
    </lineage>
</organism>
<dbReference type="Proteomes" id="UP000198356">
    <property type="component" value="Unassembled WGS sequence"/>
</dbReference>
<dbReference type="EMBL" id="FZOU01000006">
    <property type="protein sequence ID" value="SNT25205.1"/>
    <property type="molecule type" value="Genomic_DNA"/>
</dbReference>
<keyword evidence="2" id="KW-0732">Signal</keyword>
<name>A0A239L4F2_9BACT</name>
<evidence type="ECO:0000256" key="1">
    <source>
        <dbReference type="SAM" id="MobiDB-lite"/>
    </source>
</evidence>
<evidence type="ECO:0000313" key="3">
    <source>
        <dbReference type="EMBL" id="SNT25205.1"/>
    </source>
</evidence>